<keyword evidence="1" id="KW-0175">Coiled coil</keyword>
<evidence type="ECO:0000256" key="1">
    <source>
        <dbReference type="SAM" id="Coils"/>
    </source>
</evidence>
<evidence type="ECO:0000259" key="2">
    <source>
        <dbReference type="PROSITE" id="PS50921"/>
    </source>
</evidence>
<dbReference type="PROSITE" id="PS50921">
    <property type="entry name" value="ANTAR"/>
    <property type="match status" value="1"/>
</dbReference>
<dbReference type="Gene3D" id="1.10.10.10">
    <property type="entry name" value="Winged helix-like DNA-binding domain superfamily/Winged helix DNA-binding domain"/>
    <property type="match status" value="1"/>
</dbReference>
<evidence type="ECO:0000313" key="3">
    <source>
        <dbReference type="EMBL" id="SDK41681.1"/>
    </source>
</evidence>
<dbReference type="Pfam" id="PF03861">
    <property type="entry name" value="ANTAR"/>
    <property type="match status" value="1"/>
</dbReference>
<feature type="coiled-coil region" evidence="1">
    <location>
        <begin position="346"/>
        <end position="373"/>
    </location>
</feature>
<gene>
    <name evidence="3" type="ORF">SAMN05192566_1291</name>
</gene>
<dbReference type="EMBL" id="FNFX01000002">
    <property type="protein sequence ID" value="SDK41681.1"/>
    <property type="molecule type" value="Genomic_DNA"/>
</dbReference>
<dbReference type="AlphaFoldDB" id="A0A1G9BQ96"/>
<dbReference type="InterPro" id="IPR013587">
    <property type="entry name" value="Nitrate/nitrite_sensing"/>
</dbReference>
<proteinExistence type="predicted"/>
<dbReference type="SMART" id="SM01012">
    <property type="entry name" value="ANTAR"/>
    <property type="match status" value="1"/>
</dbReference>
<dbReference type="InterPro" id="IPR036388">
    <property type="entry name" value="WH-like_DNA-bd_sf"/>
</dbReference>
<sequence>MMTTEMTTEISPEHTIILAKIRHIEELKRLGTCIEFVENIAQMVHQIQTERGASCLYLASAGQRFSLERAEIIKQNLALETRFRQALQQHLAHNALADARQLTLISWSLLGFDQLKSLRHQITLQKISFSACIESFSRLVGSLIALIFEITDSPVNSQLSTCLLTLYNLVQGKEFAGQERAVGSYLFGSGSLQLAHQQKLLELAAQQERHFTLFCQFGGEDIRTSWSALQASDSYRQHQQYRDRLAAAKDQQVLKQSDADIWFELCSQQQTSLWHIQCQLIQKMRNMLEVLADKARHGLEHTQAYLQAITAKPSSAALDSTFFNLAIPVESALSFHAHDTAQAYPMASMITLLQQQSRQIAEMESELSDTKKALTERKQIERAKGLLMNQLGIDEMEAYKTLRNTAMAQNRKIIDVAENILAQQKQPS</sequence>
<evidence type="ECO:0000313" key="4">
    <source>
        <dbReference type="Proteomes" id="UP000198629"/>
    </source>
</evidence>
<keyword evidence="4" id="KW-1185">Reference proteome</keyword>
<accession>A0A1G9BQ96</accession>
<reference evidence="4" key="1">
    <citation type="submission" date="2016-10" db="EMBL/GenBank/DDBJ databases">
        <authorList>
            <person name="Varghese N."/>
            <person name="Submissions S."/>
        </authorList>
    </citation>
    <scope>NUCLEOTIDE SEQUENCE [LARGE SCALE GENOMIC DNA]</scope>
    <source>
        <strain evidence="4">CBMB127</strain>
    </source>
</reference>
<dbReference type="Proteomes" id="UP000198629">
    <property type="component" value="Unassembled WGS sequence"/>
</dbReference>
<dbReference type="GO" id="GO:0003723">
    <property type="term" value="F:RNA binding"/>
    <property type="evidence" value="ECO:0007669"/>
    <property type="project" value="InterPro"/>
</dbReference>
<dbReference type="SUPFAM" id="SSF52172">
    <property type="entry name" value="CheY-like"/>
    <property type="match status" value="1"/>
</dbReference>
<feature type="domain" description="ANTAR" evidence="2">
    <location>
        <begin position="360"/>
        <end position="421"/>
    </location>
</feature>
<dbReference type="InterPro" id="IPR005561">
    <property type="entry name" value="ANTAR"/>
</dbReference>
<dbReference type="Pfam" id="PF08376">
    <property type="entry name" value="NIT"/>
    <property type="match status" value="1"/>
</dbReference>
<protein>
    <submittedName>
        <fullName evidence="3">ANTAR domain-containing protein</fullName>
    </submittedName>
</protein>
<dbReference type="RefSeq" id="WP_245652670.1">
    <property type="nucleotide sequence ID" value="NZ_FNFX01000002.1"/>
</dbReference>
<name>A0A1G9BQ96_9PROT</name>
<organism evidence="3 4">
    <name type="scientific">Methylophilus rhizosphaerae</name>
    <dbReference type="NCBI Taxonomy" id="492660"/>
    <lineage>
        <taxon>Bacteria</taxon>
        <taxon>Pseudomonadati</taxon>
        <taxon>Pseudomonadota</taxon>
        <taxon>Betaproteobacteria</taxon>
        <taxon>Nitrosomonadales</taxon>
        <taxon>Methylophilaceae</taxon>
        <taxon>Methylophilus</taxon>
    </lineage>
</organism>
<dbReference type="STRING" id="492660.SAMN05192566_1291"/>
<dbReference type="InterPro" id="IPR011006">
    <property type="entry name" value="CheY-like_superfamily"/>
</dbReference>